<feature type="domain" description="URB1 C-terminal" evidence="2">
    <location>
        <begin position="78"/>
        <end position="267"/>
    </location>
</feature>
<dbReference type="PANTHER" id="PTHR13500:SF0">
    <property type="entry name" value="NUCLEOLAR PRE-RIBOSOMAL-ASSOCIATED PROTEIN 1"/>
    <property type="match status" value="1"/>
</dbReference>
<dbReference type="InterPro" id="IPR032436">
    <property type="entry name" value="URB1_C"/>
</dbReference>
<proteinExistence type="predicted"/>
<evidence type="ECO:0000256" key="1">
    <source>
        <dbReference type="SAM" id="MobiDB-lite"/>
    </source>
</evidence>
<evidence type="ECO:0000313" key="4">
    <source>
        <dbReference type="Proteomes" id="UP001162483"/>
    </source>
</evidence>
<gene>
    <name evidence="3" type="ORF">SPARVUS_LOCUS10314084</name>
</gene>
<dbReference type="InterPro" id="IPR039844">
    <property type="entry name" value="URB1"/>
</dbReference>
<feature type="compositionally biased region" description="Basic and acidic residues" evidence="1">
    <location>
        <begin position="492"/>
        <end position="504"/>
    </location>
</feature>
<dbReference type="Pfam" id="PF16201">
    <property type="entry name" value="NopRA1"/>
    <property type="match status" value="1"/>
</dbReference>
<feature type="region of interest" description="Disordered" evidence="1">
    <location>
        <begin position="662"/>
        <end position="685"/>
    </location>
</feature>
<dbReference type="EMBL" id="CATNWA010015717">
    <property type="protein sequence ID" value="CAI9586076.1"/>
    <property type="molecule type" value="Genomic_DNA"/>
</dbReference>
<keyword evidence="4" id="KW-1185">Reference proteome</keyword>
<evidence type="ECO:0000313" key="3">
    <source>
        <dbReference type="EMBL" id="CAI9586076.1"/>
    </source>
</evidence>
<organism evidence="3 4">
    <name type="scientific">Staurois parvus</name>
    <dbReference type="NCBI Taxonomy" id="386267"/>
    <lineage>
        <taxon>Eukaryota</taxon>
        <taxon>Metazoa</taxon>
        <taxon>Chordata</taxon>
        <taxon>Craniata</taxon>
        <taxon>Vertebrata</taxon>
        <taxon>Euteleostomi</taxon>
        <taxon>Amphibia</taxon>
        <taxon>Batrachia</taxon>
        <taxon>Anura</taxon>
        <taxon>Neobatrachia</taxon>
        <taxon>Ranoidea</taxon>
        <taxon>Ranidae</taxon>
        <taxon>Staurois</taxon>
    </lineage>
</organism>
<sequence length="699" mass="80414">MEEILSMLDREKMLETILNFPLHRKLIAEAGKNTLYEDRAIDDLGKLYDPCFLLPLFSELLRPELIVDCVKFVEVNALGLILAALSSYDYSMRAAANYVLGSFLSHLEAARFRDKMQLQYLLDVIKNGIRQENLRLTYLLALYGARAAQLIFRPEEHMYIKVNRFLLSHEYLDLKKVPDFYRLFYSFDIEHKVEREWILGLLSDGMRDKHCYELYDYQRIFMVIMAFYNSPLCDETSQVKVLEILTKASKVPKAAYELIRDHSLLSWIQNILEKRYVENKTLGSVITLVTNLWLTNLGNKAKTKSREEKKKPDGLAEHEKLLPIHLVNEIFGVSMVLLRHIRTNLDGLHLRQYFHTLSSILQYRSRVLEAFKKMGRFAVNEQAFSSKNALLLLHKWSTIEKDLDLQERICSLAKEYKVKELISTIKEKFRQPVPRHLRKRVEAAQQEILEQQHTSHLEESKTYVKSILMYWKPNLPNHPYNPTQETGEDPNEEKGATAEDAMPEKRTNSGALVCATACLVAKWIIKVEGQVLLNTCDLKQSLNWLKSCIIPHSRVVQELLRDGVWQSTLYKLYYRICSDPDSGLELLSIANRVMINLIEAQNENGDTSQAVKDLCLLSGDHSNDSQKAAASFLASLYIGDMWLGAKSPVMFNTYVKMVCKGAGKDSSSSKIKSPRKKRKEDQEAMVSLCRDISAAIPKS</sequence>
<name>A0ABN9EMI8_9NEOB</name>
<evidence type="ECO:0000259" key="2">
    <source>
        <dbReference type="Pfam" id="PF16201"/>
    </source>
</evidence>
<comment type="caution">
    <text evidence="3">The sequence shown here is derived from an EMBL/GenBank/DDBJ whole genome shotgun (WGS) entry which is preliminary data.</text>
</comment>
<accession>A0ABN9EMI8</accession>
<reference evidence="3" key="1">
    <citation type="submission" date="2023-05" db="EMBL/GenBank/DDBJ databases">
        <authorList>
            <person name="Stuckert A."/>
        </authorList>
    </citation>
    <scope>NUCLEOTIDE SEQUENCE</scope>
</reference>
<protein>
    <recommendedName>
        <fullName evidence="2">URB1 C-terminal domain-containing protein</fullName>
    </recommendedName>
</protein>
<feature type="region of interest" description="Disordered" evidence="1">
    <location>
        <begin position="478"/>
        <end position="504"/>
    </location>
</feature>
<dbReference type="Proteomes" id="UP001162483">
    <property type="component" value="Unassembled WGS sequence"/>
</dbReference>
<dbReference type="PANTHER" id="PTHR13500">
    <property type="entry name" value="NUCLEOLAR PRERIBOSOMAL-ASSOCIATED PROTEIN 1"/>
    <property type="match status" value="1"/>
</dbReference>